<gene>
    <name evidence="2" type="ORF">EJC50_06285</name>
</gene>
<keyword evidence="1" id="KW-0472">Membrane</keyword>
<dbReference type="OrthoDB" id="2620334at2"/>
<dbReference type="AlphaFoldDB" id="A0A3S9A0Z5"/>
<keyword evidence="3" id="KW-1185">Reference proteome</keyword>
<sequence>MYLKSHKTLLISSVLCALQLSLAVFRLVTTNQEWMPAFIGFIYFLVSLVLFGVLVVLIIDLLTEARRTIQGRIINKEGKIIHVLRDDGKLKRYRIIVPEVLESLHAERRVEIVSTNLANIPSRITVME</sequence>
<evidence type="ECO:0000313" key="3">
    <source>
        <dbReference type="Proteomes" id="UP000272528"/>
    </source>
</evidence>
<keyword evidence="1" id="KW-0812">Transmembrane</keyword>
<dbReference type="EMBL" id="CP034437">
    <property type="protein sequence ID" value="AZN39314.1"/>
    <property type="molecule type" value="Genomic_DNA"/>
</dbReference>
<accession>A0A3S9A0Z5</accession>
<dbReference type="RefSeq" id="WP_126013776.1">
    <property type="nucleotide sequence ID" value="NZ_CP034437.1"/>
</dbReference>
<organism evidence="2 3">
    <name type="scientific">Paenibacillus albus</name>
    <dbReference type="NCBI Taxonomy" id="2495582"/>
    <lineage>
        <taxon>Bacteria</taxon>
        <taxon>Bacillati</taxon>
        <taxon>Bacillota</taxon>
        <taxon>Bacilli</taxon>
        <taxon>Bacillales</taxon>
        <taxon>Paenibacillaceae</taxon>
        <taxon>Paenibacillus</taxon>
    </lineage>
</organism>
<dbReference type="Proteomes" id="UP000272528">
    <property type="component" value="Chromosome"/>
</dbReference>
<feature type="transmembrane region" description="Helical" evidence="1">
    <location>
        <begin position="39"/>
        <end position="62"/>
    </location>
</feature>
<proteinExistence type="predicted"/>
<protein>
    <submittedName>
        <fullName evidence="2">Uncharacterized protein</fullName>
    </submittedName>
</protein>
<evidence type="ECO:0000313" key="2">
    <source>
        <dbReference type="EMBL" id="AZN39314.1"/>
    </source>
</evidence>
<evidence type="ECO:0000256" key="1">
    <source>
        <dbReference type="SAM" id="Phobius"/>
    </source>
</evidence>
<dbReference type="KEGG" id="palb:EJC50_06285"/>
<reference evidence="3" key="1">
    <citation type="submission" date="2018-12" db="EMBL/GenBank/DDBJ databases">
        <title>Genome sequence of Peanibacillus sp.</title>
        <authorList>
            <person name="Subramani G."/>
            <person name="Srinivasan S."/>
            <person name="Kim M.K."/>
        </authorList>
    </citation>
    <scope>NUCLEOTIDE SEQUENCE [LARGE SCALE GENOMIC DNA]</scope>
    <source>
        <strain evidence="3">18JY67-1</strain>
    </source>
</reference>
<keyword evidence="1" id="KW-1133">Transmembrane helix</keyword>
<name>A0A3S9A0Z5_9BACL</name>